<evidence type="ECO:0000256" key="1">
    <source>
        <dbReference type="ARBA" id="ARBA00009091"/>
    </source>
</evidence>
<dbReference type="Proteomes" id="UP001250932">
    <property type="component" value="Unassembled WGS sequence"/>
</dbReference>
<dbReference type="InterPro" id="IPR024930">
    <property type="entry name" value="Skp_dom_sf"/>
</dbReference>
<dbReference type="EMBL" id="JAQOUE010000001">
    <property type="protein sequence ID" value="MDT7041822.1"/>
    <property type="molecule type" value="Genomic_DNA"/>
</dbReference>
<dbReference type="PANTHER" id="PTHR35089:SF1">
    <property type="entry name" value="CHAPERONE PROTEIN SKP"/>
    <property type="match status" value="1"/>
</dbReference>
<reference evidence="4 5" key="1">
    <citation type="journal article" date="2023" name="ISME J.">
        <title>Cultivation and genomic characterization of novel and ubiquitous marine nitrite-oxidizing bacteria from the Nitrospirales.</title>
        <authorList>
            <person name="Mueller A.J."/>
            <person name="Daebeler A."/>
            <person name="Herbold C.W."/>
            <person name="Kirkegaard R.H."/>
            <person name="Daims H."/>
        </authorList>
    </citation>
    <scope>NUCLEOTIDE SEQUENCE [LARGE SCALE GENOMIC DNA]</scope>
    <source>
        <strain evidence="4 5">EB</strain>
    </source>
</reference>
<gene>
    <name evidence="4" type="ORF">PPG34_05625</name>
</gene>
<evidence type="ECO:0000313" key="5">
    <source>
        <dbReference type="Proteomes" id="UP001250932"/>
    </source>
</evidence>
<comment type="caution">
    <text evidence="4">The sequence shown here is derived from an EMBL/GenBank/DDBJ whole genome shotgun (WGS) entry which is preliminary data.</text>
</comment>
<proteinExistence type="inferred from homology"/>
<dbReference type="SMART" id="SM00935">
    <property type="entry name" value="OmpH"/>
    <property type="match status" value="1"/>
</dbReference>
<dbReference type="PANTHER" id="PTHR35089">
    <property type="entry name" value="CHAPERONE PROTEIN SKP"/>
    <property type="match status" value="1"/>
</dbReference>
<dbReference type="Pfam" id="PF03938">
    <property type="entry name" value="OmpH"/>
    <property type="match status" value="1"/>
</dbReference>
<keyword evidence="5" id="KW-1185">Reference proteome</keyword>
<evidence type="ECO:0000256" key="3">
    <source>
        <dbReference type="SAM" id="Coils"/>
    </source>
</evidence>
<comment type="similarity">
    <text evidence="1">Belongs to the Skp family.</text>
</comment>
<evidence type="ECO:0000256" key="2">
    <source>
        <dbReference type="ARBA" id="ARBA00022729"/>
    </source>
</evidence>
<feature type="coiled-coil region" evidence="3">
    <location>
        <begin position="54"/>
        <end position="118"/>
    </location>
</feature>
<accession>A0ABU3K5X6</accession>
<dbReference type="Gene3D" id="3.30.910.20">
    <property type="entry name" value="Skp domain"/>
    <property type="match status" value="1"/>
</dbReference>
<dbReference type="SUPFAM" id="SSF111384">
    <property type="entry name" value="OmpH-like"/>
    <property type="match status" value="1"/>
</dbReference>
<dbReference type="RefSeq" id="WP_313832170.1">
    <property type="nucleotide sequence ID" value="NZ_JAQOUE010000001.1"/>
</dbReference>
<name>A0ABU3K5X6_9BACT</name>
<organism evidence="4 5">
    <name type="scientific">Candidatus Nitronereus thalassa</name>
    <dbReference type="NCBI Taxonomy" id="3020898"/>
    <lineage>
        <taxon>Bacteria</taxon>
        <taxon>Pseudomonadati</taxon>
        <taxon>Nitrospirota</taxon>
        <taxon>Nitrospiria</taxon>
        <taxon>Nitrospirales</taxon>
        <taxon>Nitrospiraceae</taxon>
        <taxon>Candidatus Nitronereus</taxon>
    </lineage>
</organism>
<dbReference type="InterPro" id="IPR005632">
    <property type="entry name" value="Chaperone_Skp"/>
</dbReference>
<keyword evidence="2" id="KW-0732">Signal</keyword>
<keyword evidence="3" id="KW-0175">Coiled coil</keyword>
<evidence type="ECO:0000313" key="4">
    <source>
        <dbReference type="EMBL" id="MDT7041822.1"/>
    </source>
</evidence>
<protein>
    <submittedName>
        <fullName evidence="4">OmpH family outer membrane protein</fullName>
    </submittedName>
</protein>
<sequence length="174" mass="19742">MMGVLLLSSGCMSSSPAIEKKTDAPLAIGVVDTQWLLKESKLGKQVTETLEAFMKDRQTLIELEQKELRNLESQLLRQGSVLSQSARQEREEQFRRRMGEYQQKVANMNQEVQGKQAQLFTEFRDNVDAVVEKLAKRLGLALVVEKGANTPTRYYEPSLDISKNVLEELNQRGP</sequence>